<protein>
    <recommendedName>
        <fullName evidence="6">3-dehydroquinate dehydratase</fullName>
        <ecNumber evidence="2">4.2.1.10</ecNumber>
    </recommendedName>
</protein>
<evidence type="ECO:0000256" key="1">
    <source>
        <dbReference type="ARBA" id="ARBA00001864"/>
    </source>
</evidence>
<dbReference type="STRING" id="759620.WS105_0890"/>
<dbReference type="GO" id="GO:0009073">
    <property type="term" value="P:aromatic amino acid family biosynthetic process"/>
    <property type="evidence" value="ECO:0007669"/>
    <property type="project" value="UniProtKB-KW"/>
</dbReference>
<dbReference type="Proteomes" id="UP000029079">
    <property type="component" value="Chromosome"/>
</dbReference>
<dbReference type="EC" id="4.2.1.10" evidence="2"/>
<dbReference type="GO" id="GO:0003855">
    <property type="term" value="F:3-dehydroquinate dehydratase activity"/>
    <property type="evidence" value="ECO:0007669"/>
    <property type="project" value="UniProtKB-EC"/>
</dbReference>
<comment type="catalytic activity">
    <reaction evidence="1">
        <text>3-dehydroquinate = 3-dehydroshikimate + H2O</text>
        <dbReference type="Rhea" id="RHEA:21096"/>
        <dbReference type="ChEBI" id="CHEBI:15377"/>
        <dbReference type="ChEBI" id="CHEBI:16630"/>
        <dbReference type="ChEBI" id="CHEBI:32364"/>
        <dbReference type="EC" id="4.2.1.10"/>
    </reaction>
</comment>
<evidence type="ECO:0000256" key="2">
    <source>
        <dbReference type="ARBA" id="ARBA00012060"/>
    </source>
</evidence>
<keyword evidence="4" id="KW-0456">Lyase</keyword>
<name>A0A075TZL9_9LACO</name>
<dbReference type="OrthoDB" id="9813659at2"/>
<dbReference type="AlphaFoldDB" id="A0A075TZL9"/>
<dbReference type="KEGG" id="wct:WS74_0892"/>
<dbReference type="InterPro" id="IPR001381">
    <property type="entry name" value="DHquinase_I"/>
</dbReference>
<evidence type="ECO:0000256" key="4">
    <source>
        <dbReference type="ARBA" id="ARBA00023239"/>
    </source>
</evidence>
<dbReference type="SUPFAM" id="SSF51569">
    <property type="entry name" value="Aldolase"/>
    <property type="match status" value="1"/>
</dbReference>
<dbReference type="KEGG" id="wce:WS08_0826"/>
<keyword evidence="3" id="KW-0057">Aromatic amino acid biosynthesis</keyword>
<keyword evidence="8" id="KW-1185">Reference proteome</keyword>
<dbReference type="PANTHER" id="PTHR43699:SF1">
    <property type="entry name" value="3-DEHYDROQUINATE DEHYDRATASE"/>
    <property type="match status" value="1"/>
</dbReference>
<organism evidence="7 8">
    <name type="scientific">Weissella ceti</name>
    <dbReference type="NCBI Taxonomy" id="759620"/>
    <lineage>
        <taxon>Bacteria</taxon>
        <taxon>Bacillati</taxon>
        <taxon>Bacillota</taxon>
        <taxon>Bacilli</taxon>
        <taxon>Lactobacillales</taxon>
        <taxon>Lactobacillaceae</taxon>
        <taxon>Weissella</taxon>
    </lineage>
</organism>
<dbReference type="Pfam" id="PF01487">
    <property type="entry name" value="DHquinase_I"/>
    <property type="match status" value="1"/>
</dbReference>
<dbReference type="Gene3D" id="3.20.20.70">
    <property type="entry name" value="Aldolase class I"/>
    <property type="match status" value="1"/>
</dbReference>
<evidence type="ECO:0000256" key="5">
    <source>
        <dbReference type="ARBA" id="ARBA00023270"/>
    </source>
</evidence>
<evidence type="ECO:0000256" key="6">
    <source>
        <dbReference type="ARBA" id="ARBA00073643"/>
    </source>
</evidence>
<proteinExistence type="predicted"/>
<dbReference type="PANTHER" id="PTHR43699">
    <property type="entry name" value="3-DEHYDROQUINATE DEHYDRATASE"/>
    <property type="match status" value="1"/>
</dbReference>
<accession>A0A075TZL9</accession>
<dbReference type="EMBL" id="CP009223">
    <property type="protein sequence ID" value="AIM63144.1"/>
    <property type="molecule type" value="Genomic_DNA"/>
</dbReference>
<evidence type="ECO:0000256" key="3">
    <source>
        <dbReference type="ARBA" id="ARBA00023141"/>
    </source>
</evidence>
<dbReference type="RefSeq" id="WP_009496340.1">
    <property type="nucleotide sequence ID" value="NZ_CP009223.1"/>
</dbReference>
<reference evidence="7 8" key="1">
    <citation type="journal article" date="2014" name="Genome Announc.">
        <title>Complete Genome Sequences of Fish Pathogenic Weissella ceti Strains WS74 and WS105.</title>
        <authorList>
            <person name="Figueiredo H.C."/>
            <person name="Leal C.A."/>
            <person name="Dorella F.A."/>
            <person name="Carvalho A.F."/>
            <person name="Soares S.C."/>
            <person name="Pereira F.L."/>
            <person name="Azevedo V.A."/>
        </authorList>
    </citation>
    <scope>NUCLEOTIDE SEQUENCE [LARGE SCALE GENOMIC DNA]</scope>
    <source>
        <strain evidence="7 8">WS74</strain>
    </source>
</reference>
<evidence type="ECO:0000313" key="7">
    <source>
        <dbReference type="EMBL" id="AIM63144.1"/>
    </source>
</evidence>
<dbReference type="InterPro" id="IPR013785">
    <property type="entry name" value="Aldolase_TIM"/>
</dbReference>
<dbReference type="GO" id="GO:0046279">
    <property type="term" value="P:3,4-dihydroxybenzoate biosynthetic process"/>
    <property type="evidence" value="ECO:0007669"/>
    <property type="project" value="TreeGrafter"/>
</dbReference>
<dbReference type="InterPro" id="IPR050146">
    <property type="entry name" value="Type-I_3-dehydroquinase"/>
</dbReference>
<dbReference type="PATRIC" id="fig|759620.7.peg.852"/>
<dbReference type="KEGG" id="wci:WS105_0890"/>
<sequence length="241" mass="27342">MSKKLRIGQKNRPGNRPFIAIPIQAKNKQELSTCVRIANESHADVIEWRIDAWQDLQTLTPTVIVATIAEIQQPMILTWRTAEEGGQKAYDRNAYYRLYKTAITSGVGAIDLEVRWIKELAELRALANQYDVPVIASRHDWEWPIDMTERLMSLKDLPVDIIKYAVTVEHEEQVTQLLMTTQTLSEMTEQPLITMGMGSYGSATRLDGFTYGSQLTFAHLGVTSAPGQLTLHEVRNHFEVD</sequence>
<keyword evidence="3" id="KW-0028">Amino-acid biosynthesis</keyword>
<dbReference type="FunFam" id="3.20.20.70:FF:000047">
    <property type="entry name" value="3-dehydroquinate dehydratase"/>
    <property type="match status" value="1"/>
</dbReference>
<keyword evidence="5" id="KW-0704">Schiff base</keyword>
<gene>
    <name evidence="7" type="ORF">WS74_0892</name>
</gene>
<evidence type="ECO:0000313" key="8">
    <source>
        <dbReference type="Proteomes" id="UP000029079"/>
    </source>
</evidence>
<dbReference type="CDD" id="cd00502">
    <property type="entry name" value="DHQase_I"/>
    <property type="match status" value="1"/>
</dbReference>
<reference evidence="8" key="2">
    <citation type="submission" date="2014-08" db="EMBL/GenBank/DDBJ databases">
        <title>Complete genome of Weissella ceti strain WS74 isolated from diseased rainbow trout in Brazil.</title>
        <authorList>
            <person name="Figueiredo H.C.P."/>
            <person name="Leal C.A.G."/>
            <person name="Pereira F.L."/>
            <person name="Soares S.C."/>
            <person name="Dorella F.A."/>
            <person name="Carvalho A.F."/>
            <person name="Azevedo V.A.C."/>
        </authorList>
    </citation>
    <scope>NUCLEOTIDE SEQUENCE [LARGE SCALE GENOMIC DNA]</scope>
    <source>
        <strain evidence="8">WS74</strain>
    </source>
</reference>